<dbReference type="PANTHER" id="PTHR47313">
    <property type="entry name" value="RIBOSOMAL RNA LARGE SUBUNIT METHYLTRANSFERASE K/L"/>
    <property type="match status" value="1"/>
</dbReference>
<evidence type="ECO:0000256" key="1">
    <source>
        <dbReference type="ARBA" id="ARBA00022603"/>
    </source>
</evidence>
<dbReference type="Pfam" id="PF02926">
    <property type="entry name" value="THUMP"/>
    <property type="match status" value="1"/>
</dbReference>
<keyword evidence="2 5" id="KW-0808">Transferase</keyword>
<evidence type="ECO:0000256" key="3">
    <source>
        <dbReference type="PROSITE-ProRule" id="PRU00529"/>
    </source>
</evidence>
<dbReference type="AlphaFoldDB" id="A0A1V9FG21"/>
<dbReference type="InterPro" id="IPR000241">
    <property type="entry name" value="RlmKL-like_Mtase"/>
</dbReference>
<keyword evidence="1 5" id="KW-0489">Methyltransferase</keyword>
<dbReference type="InterPro" id="IPR029063">
    <property type="entry name" value="SAM-dependent_MTases_sf"/>
</dbReference>
<keyword evidence="6" id="KW-1185">Reference proteome</keyword>
<reference evidence="5 6" key="1">
    <citation type="submission" date="2016-03" db="EMBL/GenBank/DDBJ databases">
        <title>Niastella vici sp. nov., isolated from farmland soil.</title>
        <authorList>
            <person name="Chen L."/>
            <person name="Wang D."/>
            <person name="Yang S."/>
            <person name="Wang G."/>
        </authorList>
    </citation>
    <scope>NUCLEOTIDE SEQUENCE [LARGE SCALE GENOMIC DNA]</scope>
    <source>
        <strain evidence="5 6">DJ57</strain>
    </source>
</reference>
<dbReference type="PROSITE" id="PS51165">
    <property type="entry name" value="THUMP"/>
    <property type="match status" value="1"/>
</dbReference>
<organism evidence="5 6">
    <name type="scientific">Niastella vici</name>
    <dbReference type="NCBI Taxonomy" id="1703345"/>
    <lineage>
        <taxon>Bacteria</taxon>
        <taxon>Pseudomonadati</taxon>
        <taxon>Bacteroidota</taxon>
        <taxon>Chitinophagia</taxon>
        <taxon>Chitinophagales</taxon>
        <taxon>Chitinophagaceae</taxon>
        <taxon>Niastella</taxon>
    </lineage>
</organism>
<name>A0A1V9FG21_9BACT</name>
<dbReference type="Gene3D" id="3.40.50.150">
    <property type="entry name" value="Vaccinia Virus protein VP39"/>
    <property type="match status" value="1"/>
</dbReference>
<dbReference type="CDD" id="cd02440">
    <property type="entry name" value="AdoMet_MTases"/>
    <property type="match status" value="1"/>
</dbReference>
<keyword evidence="3" id="KW-0694">RNA-binding</keyword>
<dbReference type="Pfam" id="PF22020">
    <property type="entry name" value="RlmL_1st"/>
    <property type="match status" value="1"/>
</dbReference>
<sequence length="402" mass="44775">MNIYTTPGIVTITCHKRTMLYLEQEVKELGFDPIETFVTGVKLKATVNECIRLNLNLRCASQVLYSLQSFEARNADDVYNCLLHYPWENILPDGGYFSITSNVSNDSINNSMYANLRVKDAIIDRLREKKGTRPATGSALTGAVIHLFWKEENAEVFIDTSGDSLARHGYRKIPGQAPMLESLAAATIYASRWDRVSPFVNPMCGSGTIAIEAAMIATNRRPGLFRTNYAFMHLQGYDEQVYFQEDARLEEQIKEIPGLRIIATDYSAKAIENARKNAVAAGVANLIEFAVCDFAATEVPPNVPGIFYVNPEYGERLGEIAELEKTYGRIGDFMKQKCGGYFGYVFTGNLELAKKIGLKATRRIEFYTSIIDCRLLEYELYSGTRSESKVAASPLTIKGSGG</sequence>
<proteinExistence type="predicted"/>
<accession>A0A1V9FG21</accession>
<dbReference type="STRING" id="1703345.A3860_11990"/>
<dbReference type="GO" id="GO:0003723">
    <property type="term" value="F:RNA binding"/>
    <property type="evidence" value="ECO:0007669"/>
    <property type="project" value="UniProtKB-UniRule"/>
</dbReference>
<dbReference type="EMBL" id="LVYD01000124">
    <property type="protein sequence ID" value="OQP57322.1"/>
    <property type="molecule type" value="Genomic_DNA"/>
</dbReference>
<dbReference type="GO" id="GO:0008990">
    <property type="term" value="F:rRNA (guanine-N2-)-methyltransferase activity"/>
    <property type="evidence" value="ECO:0007669"/>
    <property type="project" value="TreeGrafter"/>
</dbReference>
<evidence type="ECO:0000256" key="2">
    <source>
        <dbReference type="ARBA" id="ARBA00022679"/>
    </source>
</evidence>
<gene>
    <name evidence="5" type="ORF">A3860_11990</name>
</gene>
<evidence type="ECO:0000313" key="5">
    <source>
        <dbReference type="EMBL" id="OQP57322.1"/>
    </source>
</evidence>
<comment type="caution">
    <text evidence="5">The sequence shown here is derived from an EMBL/GenBank/DDBJ whole genome shotgun (WGS) entry which is preliminary data.</text>
</comment>
<dbReference type="InterPro" id="IPR054170">
    <property type="entry name" value="RlmL_1st"/>
</dbReference>
<evidence type="ECO:0000313" key="6">
    <source>
        <dbReference type="Proteomes" id="UP000192796"/>
    </source>
</evidence>
<dbReference type="SUPFAM" id="SSF53335">
    <property type="entry name" value="S-adenosyl-L-methionine-dependent methyltransferases"/>
    <property type="match status" value="1"/>
</dbReference>
<feature type="domain" description="THUMP" evidence="4">
    <location>
        <begin position="49"/>
        <end position="160"/>
    </location>
</feature>
<dbReference type="Pfam" id="PF01170">
    <property type="entry name" value="UPF0020"/>
    <property type="match status" value="1"/>
</dbReference>
<dbReference type="PANTHER" id="PTHR47313:SF1">
    <property type="entry name" value="RIBOSOMAL RNA LARGE SUBUNIT METHYLTRANSFERASE K_L"/>
    <property type="match status" value="1"/>
</dbReference>
<dbReference type="CDD" id="cd11715">
    <property type="entry name" value="THUMP_AdoMetMT"/>
    <property type="match status" value="1"/>
</dbReference>
<dbReference type="Proteomes" id="UP000192796">
    <property type="component" value="Unassembled WGS sequence"/>
</dbReference>
<dbReference type="OrthoDB" id="9809404at2"/>
<dbReference type="Gene3D" id="3.30.2130.30">
    <property type="match status" value="1"/>
</dbReference>
<protein>
    <submittedName>
        <fullName evidence="5">RNA methyltransferase</fullName>
    </submittedName>
</protein>
<dbReference type="InterPro" id="IPR004114">
    <property type="entry name" value="THUMP_dom"/>
</dbReference>
<dbReference type="GO" id="GO:0070043">
    <property type="term" value="F:rRNA (guanine-N7-)-methyltransferase activity"/>
    <property type="evidence" value="ECO:0007669"/>
    <property type="project" value="TreeGrafter"/>
</dbReference>
<evidence type="ECO:0000259" key="4">
    <source>
        <dbReference type="PROSITE" id="PS51165"/>
    </source>
</evidence>